<gene>
    <name evidence="2" type="ORF">S03H2_32734</name>
</gene>
<reference evidence="2" key="1">
    <citation type="journal article" date="2014" name="Front. Microbiol.">
        <title>High frequency of phylogenetically diverse reductive dehalogenase-homologous genes in deep subseafloor sedimentary metagenomes.</title>
        <authorList>
            <person name="Kawai M."/>
            <person name="Futagami T."/>
            <person name="Toyoda A."/>
            <person name="Takaki Y."/>
            <person name="Nishi S."/>
            <person name="Hori S."/>
            <person name="Arai W."/>
            <person name="Tsubouchi T."/>
            <person name="Morono Y."/>
            <person name="Uchiyama I."/>
            <person name="Ito T."/>
            <person name="Fujiyama A."/>
            <person name="Inagaki F."/>
            <person name="Takami H."/>
        </authorList>
    </citation>
    <scope>NUCLEOTIDE SEQUENCE</scope>
    <source>
        <strain evidence="2">Expedition CK06-06</strain>
    </source>
</reference>
<protein>
    <submittedName>
        <fullName evidence="2">Uncharacterized protein</fullName>
    </submittedName>
</protein>
<evidence type="ECO:0000313" key="2">
    <source>
        <dbReference type="EMBL" id="GAH58160.1"/>
    </source>
</evidence>
<proteinExistence type="predicted"/>
<name>X1HM87_9ZZZZ</name>
<keyword evidence="1" id="KW-1133">Transmembrane helix</keyword>
<organism evidence="2">
    <name type="scientific">marine sediment metagenome</name>
    <dbReference type="NCBI Taxonomy" id="412755"/>
    <lineage>
        <taxon>unclassified sequences</taxon>
        <taxon>metagenomes</taxon>
        <taxon>ecological metagenomes</taxon>
    </lineage>
</organism>
<dbReference type="EMBL" id="BARU01019896">
    <property type="protein sequence ID" value="GAH58160.1"/>
    <property type="molecule type" value="Genomic_DNA"/>
</dbReference>
<keyword evidence="1" id="KW-0812">Transmembrane</keyword>
<keyword evidence="1" id="KW-0472">Membrane</keyword>
<sequence length="132" mass="15139">MNEGRSNLTITHKYDLEYPEMEEAYLVPKSDWNRLRKRIERIKPPPTLFLTIGSVLLGVAATAFIGVLTLPDINGYKPLVCWAVFAVASVCGGFSLFFYRRERTRYTSANTDIIEYIDEINEKYPKHTDTSV</sequence>
<comment type="caution">
    <text evidence="2">The sequence shown here is derived from an EMBL/GenBank/DDBJ whole genome shotgun (WGS) entry which is preliminary data.</text>
</comment>
<dbReference type="AlphaFoldDB" id="X1HM87"/>
<feature type="transmembrane region" description="Helical" evidence="1">
    <location>
        <begin position="76"/>
        <end position="99"/>
    </location>
</feature>
<feature type="transmembrane region" description="Helical" evidence="1">
    <location>
        <begin position="47"/>
        <end position="70"/>
    </location>
</feature>
<accession>X1HM87</accession>
<evidence type="ECO:0000256" key="1">
    <source>
        <dbReference type="SAM" id="Phobius"/>
    </source>
</evidence>